<feature type="transmembrane region" description="Helical" evidence="1">
    <location>
        <begin position="64"/>
        <end position="83"/>
    </location>
</feature>
<feature type="non-terminal residue" evidence="2">
    <location>
        <position position="208"/>
    </location>
</feature>
<evidence type="ECO:0000313" key="2">
    <source>
        <dbReference type="EMBL" id="SVD81039.1"/>
    </source>
</evidence>
<keyword evidence="1" id="KW-0812">Transmembrane</keyword>
<keyword evidence="1" id="KW-0472">Membrane</keyword>
<reference evidence="2" key="1">
    <citation type="submission" date="2018-05" db="EMBL/GenBank/DDBJ databases">
        <authorList>
            <person name="Lanie J.A."/>
            <person name="Ng W.-L."/>
            <person name="Kazmierczak K.M."/>
            <person name="Andrzejewski T.M."/>
            <person name="Davidsen T.M."/>
            <person name="Wayne K.J."/>
            <person name="Tettelin H."/>
            <person name="Glass J.I."/>
            <person name="Rusch D."/>
            <person name="Podicherti R."/>
            <person name="Tsui H.-C.T."/>
            <person name="Winkler M.E."/>
        </authorList>
    </citation>
    <scope>NUCLEOTIDE SEQUENCE</scope>
</reference>
<protein>
    <submittedName>
        <fullName evidence="2">Uncharacterized protein</fullName>
    </submittedName>
</protein>
<accession>A0A382YDG9</accession>
<dbReference type="EMBL" id="UINC01174757">
    <property type="protein sequence ID" value="SVD81039.1"/>
    <property type="molecule type" value="Genomic_DNA"/>
</dbReference>
<gene>
    <name evidence="2" type="ORF">METZ01_LOCUS433893</name>
</gene>
<dbReference type="AlphaFoldDB" id="A0A382YDG9"/>
<name>A0A382YDG9_9ZZZZ</name>
<sequence length="208" mass="23899">MSFPGWMDIAYFFFPSGLHVKLSVLAIFLLTLSVVCDQILILFGRKPLFQLNPRAASTGTRPGWYVLTYPAVLFAVLGMLITVSHPSLKPYFKNYLFTNSGTPYTWNFLANYDLVPGTSMTQEITLLKGKIKDIRYLVEKAFSGPVRVEVFTQSGGEKKSLYLKDFDQFNKGWEKFILEPNLLRDKTAWFRITNRASRNLDIPVYRFP</sequence>
<keyword evidence="1" id="KW-1133">Transmembrane helix</keyword>
<organism evidence="2">
    <name type="scientific">marine metagenome</name>
    <dbReference type="NCBI Taxonomy" id="408172"/>
    <lineage>
        <taxon>unclassified sequences</taxon>
        <taxon>metagenomes</taxon>
        <taxon>ecological metagenomes</taxon>
    </lineage>
</organism>
<proteinExistence type="predicted"/>
<evidence type="ECO:0000256" key="1">
    <source>
        <dbReference type="SAM" id="Phobius"/>
    </source>
</evidence>
<feature type="transmembrane region" description="Helical" evidence="1">
    <location>
        <begin position="20"/>
        <end position="43"/>
    </location>
</feature>